<dbReference type="PANTHER" id="PTHR38442">
    <property type="entry name" value="INNER MEMBRANE PROTEIN-RELATED"/>
    <property type="match status" value="1"/>
</dbReference>
<dbReference type="PROSITE" id="PS50096">
    <property type="entry name" value="IQ"/>
    <property type="match status" value="1"/>
</dbReference>
<proteinExistence type="predicted"/>
<dbReference type="RefSeq" id="WP_138789663.1">
    <property type="nucleotide sequence ID" value="NZ_JBHTGQ010000020.1"/>
</dbReference>
<accession>A0ABW2V6A3</accession>
<organism evidence="2 3">
    <name type="scientific">Paenibacillus thermoaerophilus</name>
    <dbReference type="NCBI Taxonomy" id="1215385"/>
    <lineage>
        <taxon>Bacteria</taxon>
        <taxon>Bacillati</taxon>
        <taxon>Bacillota</taxon>
        <taxon>Bacilli</taxon>
        <taxon>Bacillales</taxon>
        <taxon>Paenibacillaceae</taxon>
        <taxon>Paenibacillus</taxon>
    </lineage>
</organism>
<dbReference type="Pfam" id="PF04286">
    <property type="entry name" value="DUF445"/>
    <property type="match status" value="1"/>
</dbReference>
<gene>
    <name evidence="2" type="ORF">ACFQWB_09295</name>
</gene>
<dbReference type="PANTHER" id="PTHR38442:SF1">
    <property type="entry name" value="INNER MEMBRANE PROTEIN"/>
    <property type="match status" value="1"/>
</dbReference>
<sequence length="413" mass="46572">MKSRYLAGLSLAVMATGFVVTLFLPQTFIVRLLQAGFEAGLVGGIADWFAVTALFRHPLGIPIPHTSLLLKNKERIVRSLVSALENELLNKRSIGEKLSRLNLLGLGAAAIARRMASKTFRRGVAEALIPVVRELPLERAVPTLQAGLAGYIARADWKPTAERALTRLMEERYDERAFDYVLREVSRWVVRAETKAMLGKIASSRLAEVRMGGFMGFAVQAFAGFMDEEQLGGILQNMLVAGLRDLQNRDNPYRNEIVRELRVRLFQLADEEERLASLKDWLRDTVQGDGATDFLRSRLEELRALALDKLERERDNGGRGLFAAYRGLIRWLSGRPDWIGGLEKRLRDGVVRLVEENHYRIGELVKENLNRMDDEALVRMLEEKVGKDLQWIRVNGAICGFVIGLALFFVQSI</sequence>
<keyword evidence="1" id="KW-0472">Membrane</keyword>
<protein>
    <submittedName>
        <fullName evidence="2">DUF445 domain-containing protein</fullName>
    </submittedName>
</protein>
<keyword evidence="3" id="KW-1185">Reference proteome</keyword>
<comment type="caution">
    <text evidence="2">The sequence shown here is derived from an EMBL/GenBank/DDBJ whole genome shotgun (WGS) entry which is preliminary data.</text>
</comment>
<keyword evidence="1" id="KW-0812">Transmembrane</keyword>
<feature type="transmembrane region" description="Helical" evidence="1">
    <location>
        <begin position="391"/>
        <end position="410"/>
    </location>
</feature>
<keyword evidence="1" id="KW-1133">Transmembrane helix</keyword>
<dbReference type="Proteomes" id="UP001596528">
    <property type="component" value="Unassembled WGS sequence"/>
</dbReference>
<dbReference type="InterPro" id="IPR007383">
    <property type="entry name" value="DUF445"/>
</dbReference>
<reference evidence="3" key="1">
    <citation type="journal article" date="2019" name="Int. J. Syst. Evol. Microbiol.">
        <title>The Global Catalogue of Microorganisms (GCM) 10K type strain sequencing project: providing services to taxonomists for standard genome sequencing and annotation.</title>
        <authorList>
            <consortium name="The Broad Institute Genomics Platform"/>
            <consortium name="The Broad Institute Genome Sequencing Center for Infectious Disease"/>
            <person name="Wu L."/>
            <person name="Ma J."/>
        </authorList>
    </citation>
    <scope>NUCLEOTIDE SEQUENCE [LARGE SCALE GENOMIC DNA]</scope>
    <source>
        <strain evidence="3">JCM 18657</strain>
    </source>
</reference>
<evidence type="ECO:0000313" key="2">
    <source>
        <dbReference type="EMBL" id="MFC7750122.1"/>
    </source>
</evidence>
<name>A0ABW2V6A3_9BACL</name>
<evidence type="ECO:0000313" key="3">
    <source>
        <dbReference type="Proteomes" id="UP001596528"/>
    </source>
</evidence>
<evidence type="ECO:0000256" key="1">
    <source>
        <dbReference type="SAM" id="Phobius"/>
    </source>
</evidence>
<dbReference type="EMBL" id="JBHTGQ010000020">
    <property type="protein sequence ID" value="MFC7750122.1"/>
    <property type="molecule type" value="Genomic_DNA"/>
</dbReference>